<comment type="caution">
    <text evidence="1">The sequence shown here is derived from an EMBL/GenBank/DDBJ whole genome shotgun (WGS) entry which is preliminary data.</text>
</comment>
<dbReference type="Proteomes" id="UP000324222">
    <property type="component" value="Unassembled WGS sequence"/>
</dbReference>
<organism evidence="1 2">
    <name type="scientific">Portunus trituberculatus</name>
    <name type="common">Swimming crab</name>
    <name type="synonym">Neptunus trituberculatus</name>
    <dbReference type="NCBI Taxonomy" id="210409"/>
    <lineage>
        <taxon>Eukaryota</taxon>
        <taxon>Metazoa</taxon>
        <taxon>Ecdysozoa</taxon>
        <taxon>Arthropoda</taxon>
        <taxon>Crustacea</taxon>
        <taxon>Multicrustacea</taxon>
        <taxon>Malacostraca</taxon>
        <taxon>Eumalacostraca</taxon>
        <taxon>Eucarida</taxon>
        <taxon>Decapoda</taxon>
        <taxon>Pleocyemata</taxon>
        <taxon>Brachyura</taxon>
        <taxon>Eubrachyura</taxon>
        <taxon>Portunoidea</taxon>
        <taxon>Portunidae</taxon>
        <taxon>Portuninae</taxon>
        <taxon>Portunus</taxon>
    </lineage>
</organism>
<dbReference type="AlphaFoldDB" id="A0A5B7CYX8"/>
<dbReference type="EMBL" id="VSRR010000361">
    <property type="protein sequence ID" value="MPC14559.1"/>
    <property type="molecule type" value="Genomic_DNA"/>
</dbReference>
<gene>
    <name evidence="1" type="ORF">E2C01_007327</name>
</gene>
<name>A0A5B7CYX8_PORTR</name>
<accession>A0A5B7CYX8</accession>
<reference evidence="1 2" key="1">
    <citation type="submission" date="2019-05" db="EMBL/GenBank/DDBJ databases">
        <title>Another draft genome of Portunus trituberculatus and its Hox gene families provides insights of decapod evolution.</title>
        <authorList>
            <person name="Jeong J.-H."/>
            <person name="Song I."/>
            <person name="Kim S."/>
            <person name="Choi T."/>
            <person name="Kim D."/>
            <person name="Ryu S."/>
            <person name="Kim W."/>
        </authorList>
    </citation>
    <scope>NUCLEOTIDE SEQUENCE [LARGE SCALE GENOMIC DNA]</scope>
    <source>
        <tissue evidence="1">Muscle</tissue>
    </source>
</reference>
<protein>
    <submittedName>
        <fullName evidence="1">Uncharacterized protein</fullName>
    </submittedName>
</protein>
<keyword evidence="2" id="KW-1185">Reference proteome</keyword>
<sequence>MAALASVVHLRNCWASEESREDRSNVACCGSVWCACAPLPTMTWNGSLLTHRLITARLVLLGVPGASHQHNYKTIYIPWNRYFRLLTTPLMRRAHTRPPLLCLPPCWENTAAVLHSSITHDASFVEGEPR</sequence>
<evidence type="ECO:0000313" key="2">
    <source>
        <dbReference type="Proteomes" id="UP000324222"/>
    </source>
</evidence>
<proteinExistence type="predicted"/>
<evidence type="ECO:0000313" key="1">
    <source>
        <dbReference type="EMBL" id="MPC14559.1"/>
    </source>
</evidence>